<feature type="repeat" description="Lumazine-binding" evidence="11">
    <location>
        <begin position="97"/>
        <end position="193"/>
    </location>
</feature>
<dbReference type="GO" id="GO:0009231">
    <property type="term" value="P:riboflavin biosynthetic process"/>
    <property type="evidence" value="ECO:0007669"/>
    <property type="project" value="UniProtKB-KW"/>
</dbReference>
<evidence type="ECO:0000313" key="14">
    <source>
        <dbReference type="Proteomes" id="UP000294813"/>
    </source>
</evidence>
<comment type="subunit">
    <text evidence="4">Homotrimer.</text>
</comment>
<dbReference type="PIRSF" id="PIRSF000498">
    <property type="entry name" value="Riboflavin_syn_A"/>
    <property type="match status" value="1"/>
</dbReference>
<proteinExistence type="predicted"/>
<comment type="pathway">
    <text evidence="3">Cofactor biosynthesis; riboflavin biosynthesis; riboflavin from 2-hydroxy-3-oxobutyl phosphate and 5-amino-6-(D-ribitylamino)uracil: step 2/2.</text>
</comment>
<evidence type="ECO:0000256" key="6">
    <source>
        <dbReference type="ARBA" id="ARBA00013950"/>
    </source>
</evidence>
<evidence type="ECO:0000256" key="9">
    <source>
        <dbReference type="ARBA" id="ARBA00022737"/>
    </source>
</evidence>
<dbReference type="SUPFAM" id="SSF63380">
    <property type="entry name" value="Riboflavin synthase domain-like"/>
    <property type="match status" value="2"/>
</dbReference>
<feature type="domain" description="Lumazine-binding" evidence="12">
    <location>
        <begin position="97"/>
        <end position="193"/>
    </location>
</feature>
<keyword evidence="8" id="KW-0808">Transferase</keyword>
<feature type="domain" description="Lumazine-binding" evidence="12">
    <location>
        <begin position="1"/>
        <end position="96"/>
    </location>
</feature>
<dbReference type="NCBIfam" id="TIGR00187">
    <property type="entry name" value="ribE"/>
    <property type="match status" value="1"/>
</dbReference>
<protein>
    <recommendedName>
        <fullName evidence="6 10">Riboflavin synthase</fullName>
        <ecNumber evidence="5 10">2.5.1.9</ecNumber>
    </recommendedName>
</protein>
<dbReference type="EMBL" id="SLXT01000004">
    <property type="protein sequence ID" value="TCP68166.1"/>
    <property type="molecule type" value="Genomic_DNA"/>
</dbReference>
<dbReference type="InterPro" id="IPR001783">
    <property type="entry name" value="Lumazine-bd"/>
</dbReference>
<sequence>MFTGIVEALGTVRQIKRGAQSARIRIDAAAIMNDVHLGDSIAVNGICLTVVAFDGRGFEADVMAETLRRTSLAQVKPGTAVNVERAMRADGRFGGHLVSGHIDGVGTIRKQTQVDIAVLTEIACEAELLKYMIPQGSVAIDGISLTIVDVRSDGFQISLIPHTGQMTTLGFKKAGDLVNLEVDVLAKYIERLLATGRGNKVTPAATSETKAASTLTRAFLMENGY</sequence>
<dbReference type="NCBIfam" id="NF009566">
    <property type="entry name" value="PRK13020.1"/>
    <property type="match status" value="1"/>
</dbReference>
<comment type="catalytic activity">
    <reaction evidence="1">
        <text>2 6,7-dimethyl-8-(1-D-ribityl)lumazine + H(+) = 5-amino-6-(D-ribitylamino)uracil + riboflavin</text>
        <dbReference type="Rhea" id="RHEA:20772"/>
        <dbReference type="ChEBI" id="CHEBI:15378"/>
        <dbReference type="ChEBI" id="CHEBI:15934"/>
        <dbReference type="ChEBI" id="CHEBI:57986"/>
        <dbReference type="ChEBI" id="CHEBI:58201"/>
        <dbReference type="EC" id="2.5.1.9"/>
    </reaction>
</comment>
<dbReference type="InterPro" id="IPR017938">
    <property type="entry name" value="Riboflavin_synthase-like_b-brl"/>
</dbReference>
<evidence type="ECO:0000256" key="3">
    <source>
        <dbReference type="ARBA" id="ARBA00004887"/>
    </source>
</evidence>
<dbReference type="AlphaFoldDB" id="A0A4V6NRS6"/>
<evidence type="ECO:0000256" key="4">
    <source>
        <dbReference type="ARBA" id="ARBA00011233"/>
    </source>
</evidence>
<evidence type="ECO:0000256" key="2">
    <source>
        <dbReference type="ARBA" id="ARBA00002803"/>
    </source>
</evidence>
<evidence type="ECO:0000256" key="5">
    <source>
        <dbReference type="ARBA" id="ARBA00012827"/>
    </source>
</evidence>
<keyword evidence="14" id="KW-1185">Reference proteome</keyword>
<dbReference type="FunFam" id="2.40.30.20:FF:000003">
    <property type="entry name" value="Riboflavin synthase, alpha subunit"/>
    <property type="match status" value="1"/>
</dbReference>
<evidence type="ECO:0000256" key="11">
    <source>
        <dbReference type="PROSITE-ProRule" id="PRU00524"/>
    </source>
</evidence>
<evidence type="ECO:0000256" key="8">
    <source>
        <dbReference type="ARBA" id="ARBA00022679"/>
    </source>
</evidence>
<reference evidence="13 14" key="1">
    <citation type="submission" date="2019-03" db="EMBL/GenBank/DDBJ databases">
        <title>Genomic Encyclopedia of Type Strains, Phase IV (KMG-IV): sequencing the most valuable type-strain genomes for metagenomic binning, comparative biology and taxonomic classification.</title>
        <authorList>
            <person name="Goeker M."/>
        </authorList>
    </citation>
    <scope>NUCLEOTIDE SEQUENCE [LARGE SCALE GENOMIC DNA]</scope>
    <source>
        <strain evidence="13 14">DSM 11170</strain>
    </source>
</reference>
<gene>
    <name evidence="13" type="ORF">EDD73_10469</name>
</gene>
<name>A0A4V6NRS6_9FIRM</name>
<dbReference type="Pfam" id="PF00677">
    <property type="entry name" value="Lum_binding"/>
    <property type="match status" value="2"/>
</dbReference>
<keyword evidence="7" id="KW-0686">Riboflavin biosynthesis</keyword>
<dbReference type="InterPro" id="IPR026017">
    <property type="entry name" value="Lumazine-bd_dom"/>
</dbReference>
<comment type="caution">
    <text evidence="13">The sequence shown here is derived from an EMBL/GenBank/DDBJ whole genome shotgun (WGS) entry which is preliminary data.</text>
</comment>
<evidence type="ECO:0000256" key="7">
    <source>
        <dbReference type="ARBA" id="ARBA00022619"/>
    </source>
</evidence>
<dbReference type="Gene3D" id="2.40.30.20">
    <property type="match status" value="2"/>
</dbReference>
<dbReference type="Proteomes" id="UP000294813">
    <property type="component" value="Unassembled WGS sequence"/>
</dbReference>
<dbReference type="GO" id="GO:0004746">
    <property type="term" value="F:riboflavin synthase activity"/>
    <property type="evidence" value="ECO:0007669"/>
    <property type="project" value="UniProtKB-UniRule"/>
</dbReference>
<dbReference type="RefSeq" id="WP_131918194.1">
    <property type="nucleotide sequence ID" value="NZ_JAOQNU010000004.1"/>
</dbReference>
<dbReference type="FunFam" id="2.40.30.20:FF:000004">
    <property type="entry name" value="Riboflavin synthase, alpha subunit"/>
    <property type="match status" value="1"/>
</dbReference>
<evidence type="ECO:0000256" key="10">
    <source>
        <dbReference type="NCBIfam" id="TIGR00187"/>
    </source>
</evidence>
<organism evidence="13 14">
    <name type="scientific">Heliophilum fasciatum</name>
    <dbReference type="NCBI Taxonomy" id="35700"/>
    <lineage>
        <taxon>Bacteria</taxon>
        <taxon>Bacillati</taxon>
        <taxon>Bacillota</taxon>
        <taxon>Clostridia</taxon>
        <taxon>Eubacteriales</taxon>
        <taxon>Heliobacteriaceae</taxon>
        <taxon>Heliophilum</taxon>
    </lineage>
</organism>
<evidence type="ECO:0000313" key="13">
    <source>
        <dbReference type="EMBL" id="TCP68166.1"/>
    </source>
</evidence>
<dbReference type="PANTHER" id="PTHR21098:SF12">
    <property type="entry name" value="RIBOFLAVIN SYNTHASE"/>
    <property type="match status" value="1"/>
</dbReference>
<keyword evidence="9" id="KW-0677">Repeat</keyword>
<dbReference type="OrthoDB" id="9788537at2"/>
<dbReference type="CDD" id="cd00402">
    <property type="entry name" value="Riboflavin_synthase_like"/>
    <property type="match status" value="1"/>
</dbReference>
<evidence type="ECO:0000259" key="12">
    <source>
        <dbReference type="PROSITE" id="PS51177"/>
    </source>
</evidence>
<dbReference type="PANTHER" id="PTHR21098">
    <property type="entry name" value="RIBOFLAVIN SYNTHASE ALPHA CHAIN"/>
    <property type="match status" value="1"/>
</dbReference>
<evidence type="ECO:0000256" key="1">
    <source>
        <dbReference type="ARBA" id="ARBA00000968"/>
    </source>
</evidence>
<accession>A0A4V6NRS6</accession>
<dbReference type="EC" id="2.5.1.9" evidence="5 10"/>
<dbReference type="NCBIfam" id="NF006767">
    <property type="entry name" value="PRK09289.1"/>
    <property type="match status" value="1"/>
</dbReference>
<feature type="repeat" description="Lumazine-binding" evidence="11">
    <location>
        <begin position="1"/>
        <end position="96"/>
    </location>
</feature>
<dbReference type="InterPro" id="IPR023366">
    <property type="entry name" value="ATP_synth_asu-like_sf"/>
</dbReference>
<comment type="function">
    <text evidence="2">Catalyzes the dismutation of two molecules of 6,7-dimethyl-8-ribityllumazine, resulting in the formation of riboflavin and 5-amino-6-(D-ribitylamino)uracil.</text>
</comment>
<dbReference type="PROSITE" id="PS51177">
    <property type="entry name" value="LUMAZINE_BIND"/>
    <property type="match status" value="2"/>
</dbReference>